<dbReference type="Gene3D" id="3.40.1110.10">
    <property type="entry name" value="Calcium-transporting ATPase, cytoplasmic domain N"/>
    <property type="match status" value="1"/>
</dbReference>
<evidence type="ECO:0000256" key="7">
    <source>
        <dbReference type="ARBA" id="ARBA00022519"/>
    </source>
</evidence>
<feature type="transmembrane region" description="Helical" evidence="18">
    <location>
        <begin position="63"/>
        <end position="84"/>
    </location>
</feature>
<reference evidence="20 21" key="1">
    <citation type="submission" date="2015-02" db="EMBL/GenBank/DDBJ databases">
        <title>Evolution of amylase-binding proteins of oral streptococcal species.</title>
        <authorList>
            <person name="Haase E.M."/>
        </authorList>
    </citation>
    <scope>NUCLEOTIDE SEQUENCE [LARGE SCALE GENOMIC DNA]</scope>
    <source>
        <strain evidence="20 21">UC6950A</strain>
    </source>
</reference>
<keyword evidence="9 18" id="KW-0812">Transmembrane</keyword>
<feature type="transmembrane region" description="Helical" evidence="18">
    <location>
        <begin position="288"/>
        <end position="312"/>
    </location>
</feature>
<dbReference type="InterPro" id="IPR004014">
    <property type="entry name" value="ATPase_P-typ_cation-transptr_N"/>
</dbReference>
<dbReference type="Pfam" id="PF00122">
    <property type="entry name" value="E1-E2_ATPase"/>
    <property type="match status" value="1"/>
</dbReference>
<keyword evidence="10" id="KW-0547">Nucleotide-binding</keyword>
<dbReference type="GO" id="GO:0015444">
    <property type="term" value="F:P-type magnesium transporter activity"/>
    <property type="evidence" value="ECO:0007669"/>
    <property type="project" value="UniProtKB-EC"/>
</dbReference>
<keyword evidence="14 18" id="KW-1133">Transmembrane helix</keyword>
<feature type="transmembrane region" description="Helical" evidence="18">
    <location>
        <begin position="821"/>
        <end position="841"/>
    </location>
</feature>
<comment type="caution">
    <text evidence="20">The sequence shown here is derived from an EMBL/GenBank/DDBJ whole genome shotgun (WGS) entry which is preliminary data.</text>
</comment>
<keyword evidence="8" id="KW-0597">Phosphoprotein</keyword>
<dbReference type="GO" id="GO:0005886">
    <property type="term" value="C:plasma membrane"/>
    <property type="evidence" value="ECO:0007669"/>
    <property type="project" value="UniProtKB-SubCell"/>
</dbReference>
<feature type="transmembrane region" description="Helical" evidence="18">
    <location>
        <begin position="96"/>
        <end position="112"/>
    </location>
</feature>
<evidence type="ECO:0000256" key="13">
    <source>
        <dbReference type="ARBA" id="ARBA00022967"/>
    </source>
</evidence>
<protein>
    <recommendedName>
        <fullName evidence="5">Magnesium-transporting ATPase, P-type 1</fullName>
        <ecNumber evidence="4">7.2.2.14</ecNumber>
    </recommendedName>
    <alternativeName>
        <fullName evidence="16">Mg(2+) transport ATPase, P-type 1</fullName>
    </alternativeName>
</protein>
<dbReference type="InterPro" id="IPR006068">
    <property type="entry name" value="ATPase_P-typ_cation-transptr_C"/>
</dbReference>
<dbReference type="PRINTS" id="PR01836">
    <property type="entry name" value="MGATPASE"/>
</dbReference>
<dbReference type="AlphaFoldDB" id="A0A0F3HMP0"/>
<keyword evidence="12" id="KW-0460">Magnesium</keyword>
<evidence type="ECO:0000256" key="18">
    <source>
        <dbReference type="SAM" id="Phobius"/>
    </source>
</evidence>
<dbReference type="SFLD" id="SFLDS00003">
    <property type="entry name" value="Haloacid_Dehalogenase"/>
    <property type="match status" value="1"/>
</dbReference>
<comment type="subcellular location">
    <subcellularLocation>
        <location evidence="2">Cell inner membrane</location>
        <topology evidence="2">Multi-pass membrane protein</topology>
    </subcellularLocation>
</comment>
<dbReference type="InterPro" id="IPR023214">
    <property type="entry name" value="HAD_sf"/>
</dbReference>
<organism evidence="20 21">
    <name type="scientific">Streptococcus infantis</name>
    <dbReference type="NCBI Taxonomy" id="68892"/>
    <lineage>
        <taxon>Bacteria</taxon>
        <taxon>Bacillati</taxon>
        <taxon>Bacillota</taxon>
        <taxon>Bacilli</taxon>
        <taxon>Lactobacillales</taxon>
        <taxon>Streptococcaceae</taxon>
        <taxon>Streptococcus</taxon>
    </lineage>
</organism>
<sequence>MKTTKERLAAAIQTPFKDSLAFYHTSLKGLDSEQVEENRDLYGENTITKGQEDSIFKKIYESIINPFTIILLVIAFISLVTNVWLAKPGQEDPTTSIIIVVLVLISGGIRFVQELRSDKATTNLSKMIVNTATVIRDGLEQELPIDELVVGDLVKLSAGDMIPADVILFESRDFFVQQSGLTGESDAVEKLALNKATNQNVESLLEAESLAFMGTNVISGSATAMVLAVGDDTMMGAIEQTLNTYDEPTSFEREMNSISWLLIRLMLVMVPIVFFANGLTDGDWLEAGVFALSVGVGLTPEMLPMIITASLAKGSIIMAKEKVVIKKLNAIQDLGAIDILCTDKTGTLTQDEIVLEYPLDIHGDLDMAVLRRAYLNSHFQTGLKNLMDRAIISRTEKEAKEHVILQDLDNIFQKIDELPFDFERRRMSVIVKDDSNVVSMVTKGALEEMLNISTHVEYRGEIISLTEDIRQEVLAEVGQLNRQGLRVLGVGYKSGLREDYAYAVTDESDMILTGYLAFLDPPKPSAAPAIQALLEHGVKTKILTGDNEKVTQAICEKVGLDVEHMLLGADIDQMTDQELAEAVEKVTVFAKLSPDQKARIILQLKKNGHGVGYMGDGINDAPSMKVADVGISVDTAVDIAKETADVILLDKDLMVLETGIVEGRKVYANMTKYIKMTVSSNFGNIFSLLVASIFLPFLPMAPVHLIVLNLVYDLSCVALPFDNVDQDFLKQPHTWEAKSITRFMVWMGPISSIFDILTFIFLYFIIVPLVTGHHYVHGSESALQFIILFQTGWFIESMWSQTMVIHMLRTAKVPFLQSRPAWLVILMTLVAAFFVTSLPYGPLVNILRLAPLGLPYFLFLICIIFLYMFSVTVIKKFYIKKYKEWL</sequence>
<dbReference type="EMBL" id="JYOV01000003">
    <property type="protein sequence ID" value="KJU95514.1"/>
    <property type="molecule type" value="Genomic_DNA"/>
</dbReference>
<keyword evidence="15 18" id="KW-0472">Membrane</keyword>
<evidence type="ECO:0000259" key="19">
    <source>
        <dbReference type="SMART" id="SM00831"/>
    </source>
</evidence>
<dbReference type="Pfam" id="PF13246">
    <property type="entry name" value="Cation_ATPase"/>
    <property type="match status" value="1"/>
</dbReference>
<feature type="transmembrane region" description="Helical" evidence="18">
    <location>
        <begin position="782"/>
        <end position="800"/>
    </location>
</feature>
<dbReference type="GO" id="GO:0016887">
    <property type="term" value="F:ATP hydrolysis activity"/>
    <property type="evidence" value="ECO:0007669"/>
    <property type="project" value="InterPro"/>
</dbReference>
<dbReference type="PATRIC" id="fig|28037.218.peg.266"/>
<dbReference type="InterPro" id="IPR059000">
    <property type="entry name" value="ATPase_P-type_domA"/>
</dbReference>
<dbReference type="Gene3D" id="2.70.150.10">
    <property type="entry name" value="Calcium-transporting ATPase, cytoplasmic transduction domain A"/>
    <property type="match status" value="1"/>
</dbReference>
<dbReference type="InterPro" id="IPR023299">
    <property type="entry name" value="ATPase_P-typ_cyto_dom_N"/>
</dbReference>
<evidence type="ECO:0000256" key="12">
    <source>
        <dbReference type="ARBA" id="ARBA00022842"/>
    </source>
</evidence>
<name>A0A0F3HMP0_9STRE</name>
<dbReference type="Gene3D" id="1.20.1110.10">
    <property type="entry name" value="Calcium-transporting ATPase, transmembrane domain"/>
    <property type="match status" value="1"/>
</dbReference>
<evidence type="ECO:0000256" key="16">
    <source>
        <dbReference type="ARBA" id="ARBA00029806"/>
    </source>
</evidence>
<comment type="similarity">
    <text evidence="3">Belongs to the cation transport ATPase (P-type) (TC 3.A.3) family. Type IIIB subfamily.</text>
</comment>
<evidence type="ECO:0000256" key="1">
    <source>
        <dbReference type="ARBA" id="ARBA00003954"/>
    </source>
</evidence>
<feature type="transmembrane region" description="Helical" evidence="18">
    <location>
        <begin position="743"/>
        <end position="770"/>
    </location>
</feature>
<dbReference type="SFLD" id="SFLDG00002">
    <property type="entry name" value="C1.7:_P-type_atpase_like"/>
    <property type="match status" value="1"/>
</dbReference>
<dbReference type="Proteomes" id="UP000033405">
    <property type="component" value="Unassembled WGS sequence"/>
</dbReference>
<dbReference type="RefSeq" id="WP_045762580.1">
    <property type="nucleotide sequence ID" value="NZ_JYOV01000003.1"/>
</dbReference>
<feature type="transmembrane region" description="Helical" evidence="18">
    <location>
        <begin position="853"/>
        <end position="874"/>
    </location>
</feature>
<dbReference type="InterPro" id="IPR044492">
    <property type="entry name" value="P_typ_ATPase_HD_dom"/>
</dbReference>
<comment type="function">
    <text evidence="1">Mediates magnesium influx to the cytosol.</text>
</comment>
<dbReference type="CDD" id="cd02077">
    <property type="entry name" value="P-type_ATPase_Mg"/>
    <property type="match status" value="1"/>
</dbReference>
<dbReference type="SFLD" id="SFLDF00027">
    <property type="entry name" value="p-type_atpase"/>
    <property type="match status" value="1"/>
</dbReference>
<feature type="transmembrane region" description="Helical" evidence="18">
    <location>
        <begin position="701"/>
        <end position="722"/>
    </location>
</feature>
<dbReference type="EC" id="7.2.2.14" evidence="4"/>
<dbReference type="NCBIfam" id="TIGR01524">
    <property type="entry name" value="ATPase-IIIB_Mg"/>
    <property type="match status" value="1"/>
</dbReference>
<dbReference type="InterPro" id="IPR018303">
    <property type="entry name" value="ATPase_P-typ_P_site"/>
</dbReference>
<keyword evidence="20" id="KW-0378">Hydrolase</keyword>
<dbReference type="InterPro" id="IPR001757">
    <property type="entry name" value="P_typ_ATPase"/>
</dbReference>
<dbReference type="InterPro" id="IPR008250">
    <property type="entry name" value="ATPase_P-typ_transduc_dom_A_sf"/>
</dbReference>
<evidence type="ECO:0000256" key="4">
    <source>
        <dbReference type="ARBA" id="ARBA00012786"/>
    </source>
</evidence>
<keyword evidence="6" id="KW-1003">Cell membrane</keyword>
<evidence type="ECO:0000256" key="14">
    <source>
        <dbReference type="ARBA" id="ARBA00022989"/>
    </source>
</evidence>
<dbReference type="Pfam" id="PF00690">
    <property type="entry name" value="Cation_ATPase_N"/>
    <property type="match status" value="1"/>
</dbReference>
<dbReference type="Pfam" id="PF00689">
    <property type="entry name" value="Cation_ATPase_C"/>
    <property type="match status" value="1"/>
</dbReference>
<dbReference type="PROSITE" id="PS00154">
    <property type="entry name" value="ATPASE_E1_E2"/>
    <property type="match status" value="1"/>
</dbReference>
<proteinExistence type="inferred from homology"/>
<keyword evidence="11" id="KW-0067">ATP-binding</keyword>
<evidence type="ECO:0000256" key="6">
    <source>
        <dbReference type="ARBA" id="ARBA00022475"/>
    </source>
</evidence>
<dbReference type="SMART" id="SM00831">
    <property type="entry name" value="Cation_ATPase_N"/>
    <property type="match status" value="1"/>
</dbReference>
<dbReference type="SUPFAM" id="SSF56784">
    <property type="entry name" value="HAD-like"/>
    <property type="match status" value="1"/>
</dbReference>
<keyword evidence="7" id="KW-0997">Cell inner membrane</keyword>
<evidence type="ECO:0000256" key="2">
    <source>
        <dbReference type="ARBA" id="ARBA00004429"/>
    </source>
</evidence>
<dbReference type="NCBIfam" id="TIGR01494">
    <property type="entry name" value="ATPase_P-type"/>
    <property type="match status" value="2"/>
</dbReference>
<evidence type="ECO:0000256" key="3">
    <source>
        <dbReference type="ARBA" id="ARBA00008746"/>
    </source>
</evidence>
<evidence type="ECO:0000313" key="20">
    <source>
        <dbReference type="EMBL" id="KJU95514.1"/>
    </source>
</evidence>
<dbReference type="Gene3D" id="3.40.50.1000">
    <property type="entry name" value="HAD superfamily/HAD-like"/>
    <property type="match status" value="1"/>
</dbReference>
<keyword evidence="13" id="KW-1278">Translocase</keyword>
<dbReference type="InterPro" id="IPR006415">
    <property type="entry name" value="P-type_ATPase_IIIB"/>
</dbReference>
<gene>
    <name evidence="20" type="primary">pacL</name>
    <name evidence="20" type="ORF">TZ96_00272</name>
</gene>
<comment type="catalytic activity">
    <reaction evidence="17">
        <text>Mg(2+)(out) + ATP + H2O = Mg(2+)(in) + ADP + phosphate + H(+)</text>
        <dbReference type="Rhea" id="RHEA:10260"/>
        <dbReference type="ChEBI" id="CHEBI:15377"/>
        <dbReference type="ChEBI" id="CHEBI:15378"/>
        <dbReference type="ChEBI" id="CHEBI:18420"/>
        <dbReference type="ChEBI" id="CHEBI:30616"/>
        <dbReference type="ChEBI" id="CHEBI:43474"/>
        <dbReference type="ChEBI" id="CHEBI:456216"/>
        <dbReference type="EC" id="7.2.2.14"/>
    </reaction>
</comment>
<evidence type="ECO:0000256" key="5">
    <source>
        <dbReference type="ARBA" id="ARBA00013555"/>
    </source>
</evidence>
<dbReference type="NCBIfam" id="NF011702">
    <property type="entry name" value="PRK15122.1"/>
    <property type="match status" value="1"/>
</dbReference>
<evidence type="ECO:0000256" key="9">
    <source>
        <dbReference type="ARBA" id="ARBA00022692"/>
    </source>
</evidence>
<evidence type="ECO:0000256" key="17">
    <source>
        <dbReference type="ARBA" id="ARBA00047295"/>
    </source>
</evidence>
<dbReference type="SUPFAM" id="SSF81653">
    <property type="entry name" value="Calcium ATPase, transduction domain A"/>
    <property type="match status" value="1"/>
</dbReference>
<dbReference type="PANTHER" id="PTHR42861">
    <property type="entry name" value="CALCIUM-TRANSPORTING ATPASE"/>
    <property type="match status" value="1"/>
</dbReference>
<evidence type="ECO:0000256" key="10">
    <source>
        <dbReference type="ARBA" id="ARBA00022741"/>
    </source>
</evidence>
<evidence type="ECO:0000313" key="21">
    <source>
        <dbReference type="Proteomes" id="UP000033405"/>
    </source>
</evidence>
<evidence type="ECO:0000256" key="15">
    <source>
        <dbReference type="ARBA" id="ARBA00023136"/>
    </source>
</evidence>
<evidence type="ECO:0000256" key="11">
    <source>
        <dbReference type="ARBA" id="ARBA00022840"/>
    </source>
</evidence>
<accession>A0A0F3HMP0</accession>
<dbReference type="GO" id="GO:0005524">
    <property type="term" value="F:ATP binding"/>
    <property type="evidence" value="ECO:0007669"/>
    <property type="project" value="UniProtKB-KW"/>
</dbReference>
<dbReference type="SUPFAM" id="SSF81665">
    <property type="entry name" value="Calcium ATPase, transmembrane domain M"/>
    <property type="match status" value="1"/>
</dbReference>
<feature type="transmembrane region" description="Helical" evidence="18">
    <location>
        <begin position="673"/>
        <end position="695"/>
    </location>
</feature>
<dbReference type="InterPro" id="IPR023298">
    <property type="entry name" value="ATPase_P-typ_TM_dom_sf"/>
</dbReference>
<evidence type="ECO:0000256" key="8">
    <source>
        <dbReference type="ARBA" id="ARBA00022553"/>
    </source>
</evidence>
<feature type="domain" description="Cation-transporting P-type ATPase N-terminal" evidence="19">
    <location>
        <begin position="10"/>
        <end position="83"/>
    </location>
</feature>
<dbReference type="InterPro" id="IPR036412">
    <property type="entry name" value="HAD-like_sf"/>
</dbReference>
<feature type="transmembrane region" description="Helical" evidence="18">
    <location>
        <begin position="258"/>
        <end position="276"/>
    </location>
</feature>